<gene>
    <name evidence="1" type="ORF">DARMORV10_C03P68160.1</name>
</gene>
<dbReference type="Proteomes" id="UP001295469">
    <property type="component" value="Chromosome C03"/>
</dbReference>
<dbReference type="AlphaFoldDB" id="A0A816IET0"/>
<evidence type="ECO:0000313" key="1">
    <source>
        <dbReference type="EMBL" id="CAF1708338.1"/>
    </source>
</evidence>
<dbReference type="EMBL" id="HG994367">
    <property type="protein sequence ID" value="CAF1708338.1"/>
    <property type="molecule type" value="Genomic_DNA"/>
</dbReference>
<sequence length="114" mass="12330">MLWPHLHAIANHFPIDHPSFHYSNSSTLNSRDLLGCAPEKFNIHRKQKLTSASAGEVAATAVLPPSFVGEVAAMCCFKLPECGGSDPTQQTAIDNFMVHELMEPKTSGAGAIKR</sequence>
<reference evidence="1" key="1">
    <citation type="submission" date="2021-01" db="EMBL/GenBank/DDBJ databases">
        <authorList>
            <consortium name="Genoscope - CEA"/>
            <person name="William W."/>
        </authorList>
    </citation>
    <scope>NUCLEOTIDE SEQUENCE</scope>
</reference>
<proteinExistence type="predicted"/>
<protein>
    <submittedName>
        <fullName evidence="1">(rape) hypothetical protein</fullName>
    </submittedName>
</protein>
<accession>A0A816IET0</accession>
<name>A0A816IET0_BRANA</name>
<organism evidence="1">
    <name type="scientific">Brassica napus</name>
    <name type="common">Rape</name>
    <dbReference type="NCBI Taxonomy" id="3708"/>
    <lineage>
        <taxon>Eukaryota</taxon>
        <taxon>Viridiplantae</taxon>
        <taxon>Streptophyta</taxon>
        <taxon>Embryophyta</taxon>
        <taxon>Tracheophyta</taxon>
        <taxon>Spermatophyta</taxon>
        <taxon>Magnoliopsida</taxon>
        <taxon>eudicotyledons</taxon>
        <taxon>Gunneridae</taxon>
        <taxon>Pentapetalae</taxon>
        <taxon>rosids</taxon>
        <taxon>malvids</taxon>
        <taxon>Brassicales</taxon>
        <taxon>Brassicaceae</taxon>
        <taxon>Brassiceae</taxon>
        <taxon>Brassica</taxon>
    </lineage>
</organism>